<evidence type="ECO:0000313" key="2">
    <source>
        <dbReference type="Proteomes" id="UP001060085"/>
    </source>
</evidence>
<sequence length="503" mass="57763">MLLRMEIVFLLCVLLVSFILFNLLKKSNNSKFNLPPGPKQLPLIGNIHQLYGGLIHHILGDLAKKFGPLMHLQIGEVSTVVISSPEVAKEVFRTHDILFSQRPSNLIALKVISYDFTDIIFSTYGNYWRQLRKICVMELLSLKRVQTFRSIREEEVMNFINLIFSYKGKIINLSKLIFSLTYSVTSRAAFGKRNRFQEKFINLVKENIKLAEGFSIADMFPSIKFLQLISGMRYKLERTHYEIDQILESIVNEHRENHHSSGEGKEDLVDVLLNIQKRGDFEGPLTDTSIKAVIYDIFSAGSETSSTTVEWAMSEMIKNPQVIKRAQEEVRKAFNEKGNIDESCLHELKYLQAVIKETLRLHPSAPLLVPRECTENCEINGYQIPAKTRVIVNAWAIARDPNYWNEPEKFDPERFLDSEVDYKGNNFEFIPFGAGRRMCPGISFALANIELPLAQFLFHFDWKLPDEKMEEKELDMSEAAGAASKRAKDLYVIPIPYTGSFMK</sequence>
<keyword evidence="2" id="KW-1185">Reference proteome</keyword>
<comment type="caution">
    <text evidence="1">The sequence shown here is derived from an EMBL/GenBank/DDBJ whole genome shotgun (WGS) entry which is preliminary data.</text>
</comment>
<dbReference type="EMBL" id="CM044705">
    <property type="protein sequence ID" value="KAI5660805.1"/>
    <property type="molecule type" value="Genomic_DNA"/>
</dbReference>
<evidence type="ECO:0000313" key="1">
    <source>
        <dbReference type="EMBL" id="KAI5660805.1"/>
    </source>
</evidence>
<organism evidence="1 2">
    <name type="scientific">Catharanthus roseus</name>
    <name type="common">Madagascar periwinkle</name>
    <name type="synonym">Vinca rosea</name>
    <dbReference type="NCBI Taxonomy" id="4058"/>
    <lineage>
        <taxon>Eukaryota</taxon>
        <taxon>Viridiplantae</taxon>
        <taxon>Streptophyta</taxon>
        <taxon>Embryophyta</taxon>
        <taxon>Tracheophyta</taxon>
        <taxon>Spermatophyta</taxon>
        <taxon>Magnoliopsida</taxon>
        <taxon>eudicotyledons</taxon>
        <taxon>Gunneridae</taxon>
        <taxon>Pentapetalae</taxon>
        <taxon>asterids</taxon>
        <taxon>lamiids</taxon>
        <taxon>Gentianales</taxon>
        <taxon>Apocynaceae</taxon>
        <taxon>Rauvolfioideae</taxon>
        <taxon>Vinceae</taxon>
        <taxon>Catharanthinae</taxon>
        <taxon>Catharanthus</taxon>
    </lineage>
</organism>
<accession>A0ACC0AIV6</accession>
<reference evidence="2" key="1">
    <citation type="journal article" date="2023" name="Nat. Plants">
        <title>Single-cell RNA sequencing provides a high-resolution roadmap for understanding the multicellular compartmentation of specialized metabolism.</title>
        <authorList>
            <person name="Sun S."/>
            <person name="Shen X."/>
            <person name="Li Y."/>
            <person name="Li Y."/>
            <person name="Wang S."/>
            <person name="Li R."/>
            <person name="Zhang H."/>
            <person name="Shen G."/>
            <person name="Guo B."/>
            <person name="Wei J."/>
            <person name="Xu J."/>
            <person name="St-Pierre B."/>
            <person name="Chen S."/>
            <person name="Sun C."/>
        </authorList>
    </citation>
    <scope>NUCLEOTIDE SEQUENCE [LARGE SCALE GENOMIC DNA]</scope>
</reference>
<dbReference type="Proteomes" id="UP001060085">
    <property type="component" value="Linkage Group LG05"/>
</dbReference>
<gene>
    <name evidence="1" type="ORF">M9H77_20128</name>
</gene>
<name>A0ACC0AIV6_CATRO</name>
<protein>
    <submittedName>
        <fullName evidence="1">Uncharacterized protein</fullName>
    </submittedName>
</protein>
<proteinExistence type="predicted"/>